<protein>
    <submittedName>
        <fullName evidence="1">Uncharacterized protein</fullName>
    </submittedName>
</protein>
<comment type="caution">
    <text evidence="1">The sequence shown here is derived from an EMBL/GenBank/DDBJ whole genome shotgun (WGS) entry which is preliminary data.</text>
</comment>
<dbReference type="Proteomes" id="UP000468735">
    <property type="component" value="Unassembled WGS sequence"/>
</dbReference>
<gene>
    <name evidence="1" type="ORF">F8566_01840</name>
</gene>
<keyword evidence="2" id="KW-1185">Reference proteome</keyword>
<dbReference type="RefSeq" id="WP_151557273.1">
    <property type="nucleotide sequence ID" value="NZ_WBMT01000001.1"/>
</dbReference>
<reference evidence="1 2" key="1">
    <citation type="submission" date="2019-09" db="EMBL/GenBank/DDBJ databases">
        <title>Actinomadura physcomitrii sp. nov., a novel actinomycete isolated from moss [Physcomitrium sphaericum (Ludw) Fuernr].</title>
        <authorList>
            <person name="Zhuang X."/>
            <person name="Liu C."/>
        </authorList>
    </citation>
    <scope>NUCLEOTIDE SEQUENCE [LARGE SCALE GENOMIC DNA]</scope>
    <source>
        <strain evidence="1 2">HMC1</strain>
    </source>
</reference>
<evidence type="ECO:0000313" key="1">
    <source>
        <dbReference type="EMBL" id="KAB2352450.1"/>
    </source>
</evidence>
<dbReference type="AlphaFoldDB" id="A0A6H9YZZ9"/>
<sequence>MIGHEDLQAAELVAEFEGLRTGLGDLVPFTVHWHAGRRQWLYDALYERDITTAEALRTFAEGILAAVRTRGGDWDVELSNDGYARVEAGAGFDTADGPVELTLFAWYDSQQDFAGVGPRGQALYQNHTGWSLLPLSGPVPDEERLATSARALLERLETTPPETPPPAPAVPQTIVSFRARQTLLVQRLGDDGAWQITITGLLTAPVHHESVRVLANVLLNPGAGPCPMVHTDRYRLDLALDGDHLLARAASPAENGGEHTLDIWIGPLTEQQISDAARTLLNEVPAGGGDHDVQ</sequence>
<name>A0A6H9YZZ9_9ACTN</name>
<proteinExistence type="predicted"/>
<organism evidence="1 2">
    <name type="scientific">Actinomadura rudentiformis</name>
    <dbReference type="NCBI Taxonomy" id="359158"/>
    <lineage>
        <taxon>Bacteria</taxon>
        <taxon>Bacillati</taxon>
        <taxon>Actinomycetota</taxon>
        <taxon>Actinomycetes</taxon>
        <taxon>Streptosporangiales</taxon>
        <taxon>Thermomonosporaceae</taxon>
        <taxon>Actinomadura</taxon>
    </lineage>
</organism>
<evidence type="ECO:0000313" key="2">
    <source>
        <dbReference type="Proteomes" id="UP000468735"/>
    </source>
</evidence>
<accession>A0A6H9YZZ9</accession>
<dbReference type="EMBL" id="WBMT01000001">
    <property type="protein sequence ID" value="KAB2352450.1"/>
    <property type="molecule type" value="Genomic_DNA"/>
</dbReference>
<dbReference type="OrthoDB" id="5195223at2"/>